<evidence type="ECO:0000256" key="7">
    <source>
        <dbReference type="SAM" id="Phobius"/>
    </source>
</evidence>
<comment type="subcellular location">
    <subcellularLocation>
        <location evidence="1">Membrane</location>
        <topology evidence="1">Multi-pass membrane protein</topology>
    </subcellularLocation>
</comment>
<keyword evidence="4 7" id="KW-0812">Transmembrane</keyword>
<feature type="transmembrane region" description="Helical" evidence="7">
    <location>
        <begin position="337"/>
        <end position="356"/>
    </location>
</feature>
<evidence type="ECO:0000256" key="3">
    <source>
        <dbReference type="ARBA" id="ARBA00022679"/>
    </source>
</evidence>
<evidence type="ECO:0000259" key="8">
    <source>
        <dbReference type="Pfam" id="PF13632"/>
    </source>
</evidence>
<dbReference type="SUPFAM" id="SSF53448">
    <property type="entry name" value="Nucleotide-diphospho-sugar transferases"/>
    <property type="match status" value="1"/>
</dbReference>
<dbReference type="InterPro" id="IPR050321">
    <property type="entry name" value="Glycosyltr_2/OpgH_subfam"/>
</dbReference>
<evidence type="ECO:0000313" key="10">
    <source>
        <dbReference type="Proteomes" id="UP000248044"/>
    </source>
</evidence>
<keyword evidence="6 7" id="KW-0472">Membrane</keyword>
<keyword evidence="10" id="KW-1185">Reference proteome</keyword>
<dbReference type="Pfam" id="PF13632">
    <property type="entry name" value="Glyco_trans_2_3"/>
    <property type="match status" value="1"/>
</dbReference>
<dbReference type="KEGG" id="abri:DFR85_08650"/>
<dbReference type="InterPro" id="IPR001173">
    <property type="entry name" value="Glyco_trans_2-like"/>
</dbReference>
<dbReference type="OrthoDB" id="43988at2157"/>
<feature type="transmembrane region" description="Helical" evidence="7">
    <location>
        <begin position="437"/>
        <end position="454"/>
    </location>
</feature>
<evidence type="ECO:0000313" key="9">
    <source>
        <dbReference type="EMBL" id="AWR94653.1"/>
    </source>
</evidence>
<dbReference type="Gene3D" id="3.90.550.10">
    <property type="entry name" value="Spore Coat Polysaccharide Biosynthesis Protein SpsA, Chain A"/>
    <property type="match status" value="1"/>
</dbReference>
<evidence type="ECO:0000256" key="5">
    <source>
        <dbReference type="ARBA" id="ARBA00022989"/>
    </source>
</evidence>
<keyword evidence="2" id="KW-0328">Glycosyltransferase</keyword>
<dbReference type="CDD" id="cd06423">
    <property type="entry name" value="CESA_like"/>
    <property type="match status" value="1"/>
</dbReference>
<dbReference type="GO" id="GO:0016020">
    <property type="term" value="C:membrane"/>
    <property type="evidence" value="ECO:0007669"/>
    <property type="project" value="UniProtKB-SubCell"/>
</dbReference>
<organism evidence="9 10">
    <name type="scientific">Acidianus brierleyi</name>
    <dbReference type="NCBI Taxonomy" id="41673"/>
    <lineage>
        <taxon>Archaea</taxon>
        <taxon>Thermoproteota</taxon>
        <taxon>Thermoprotei</taxon>
        <taxon>Sulfolobales</taxon>
        <taxon>Sulfolobaceae</taxon>
        <taxon>Acidianus</taxon>
    </lineage>
</organism>
<evidence type="ECO:0000256" key="6">
    <source>
        <dbReference type="ARBA" id="ARBA00023136"/>
    </source>
</evidence>
<evidence type="ECO:0000256" key="1">
    <source>
        <dbReference type="ARBA" id="ARBA00004141"/>
    </source>
</evidence>
<dbReference type="InterPro" id="IPR029044">
    <property type="entry name" value="Nucleotide-diphossugar_trans"/>
</dbReference>
<feature type="transmembrane region" description="Helical" evidence="7">
    <location>
        <begin position="410"/>
        <end position="430"/>
    </location>
</feature>
<keyword evidence="3 9" id="KW-0808">Transferase</keyword>
<feature type="transmembrane region" description="Helical" evidence="7">
    <location>
        <begin position="301"/>
        <end position="325"/>
    </location>
</feature>
<dbReference type="PANTHER" id="PTHR43867:SF2">
    <property type="entry name" value="CELLULOSE SYNTHASE CATALYTIC SUBUNIT A [UDP-FORMING]"/>
    <property type="match status" value="1"/>
</dbReference>
<keyword evidence="5 7" id="KW-1133">Transmembrane helix</keyword>
<feature type="domain" description="Glycosyltransferase 2-like" evidence="8">
    <location>
        <begin position="135"/>
        <end position="349"/>
    </location>
</feature>
<dbReference type="PANTHER" id="PTHR43867">
    <property type="entry name" value="CELLULOSE SYNTHASE CATALYTIC SUBUNIT A [UDP-FORMING]"/>
    <property type="match status" value="1"/>
</dbReference>
<name>A0A2U9IF28_9CREN</name>
<dbReference type="Proteomes" id="UP000248044">
    <property type="component" value="Chromosome"/>
</dbReference>
<sequence length="458" mass="51773">MSLFDTIVQLLVFIIPSLILLYQFIFFNIGRKRVYTEVNLKNVPFLSIIVPTKGENVGVIQGLLDNLSKVEWDKSKMEIIIVSDDSKEYFDKLVEALHFPEGLEVKLYNRLGHEKKGYKSGALAYGYEKSKGDLVITLDVDARLNKDSLLKAYSHMISYGCDAVTMNWIGYTTNQYSTLARGLIVSTLVADYSILNGREKSGLKIFPVGCGTLFKREAIESVGPWDYSMIQDDLEIGSRLINKGKRICSSDSPVLVEVPDNLFAFYVQQTRWAMGSTEVLIRRFKEILKSKSNLIQKIDMILFLSQYFPIALTFIVAVILLFYSFIGYGDPLRTPLILVWLIALSLYAIGFISIAKKLGLGLIQSLRALGKVSAYTVSISPFVLLSLFKAFAKKRTYIVTPKGKTSKSNIVYIIGALGFAFLLSSIIYLIKYDLFSGIWMLYYSSAYLFTFFTYKNEL</sequence>
<dbReference type="GeneID" id="36832220"/>
<evidence type="ECO:0000256" key="2">
    <source>
        <dbReference type="ARBA" id="ARBA00022676"/>
    </source>
</evidence>
<evidence type="ECO:0000256" key="4">
    <source>
        <dbReference type="ARBA" id="ARBA00022692"/>
    </source>
</evidence>
<reference evidence="9 10" key="1">
    <citation type="submission" date="2018-05" db="EMBL/GenBank/DDBJ databases">
        <title>Complete Genome Sequences of Extremely Thermoacidophilic, Metal-Mobilizing Type-Strain Members of the Archaeal Family Sulfolobaceae: Acidianus brierleyi DSM-1651T, Acidianus sulfidivorans DSM-18786T, Metallosphaera hakonensis DSM-7519T, and Metallosphaera prunae DSM-10039T.</title>
        <authorList>
            <person name="Counts J.A."/>
            <person name="Kelly R.M."/>
        </authorList>
    </citation>
    <scope>NUCLEOTIDE SEQUENCE [LARGE SCALE GENOMIC DNA]</scope>
    <source>
        <strain evidence="9 10">DSM 1651</strain>
    </source>
</reference>
<dbReference type="EMBL" id="CP029289">
    <property type="protein sequence ID" value="AWR94653.1"/>
    <property type="molecule type" value="Genomic_DNA"/>
</dbReference>
<dbReference type="GO" id="GO:0016757">
    <property type="term" value="F:glycosyltransferase activity"/>
    <property type="evidence" value="ECO:0007669"/>
    <property type="project" value="UniProtKB-KW"/>
</dbReference>
<feature type="transmembrane region" description="Helical" evidence="7">
    <location>
        <begin position="368"/>
        <end position="390"/>
    </location>
</feature>
<proteinExistence type="predicted"/>
<dbReference type="RefSeq" id="WP_110270534.1">
    <property type="nucleotide sequence ID" value="NZ_CP029289.2"/>
</dbReference>
<dbReference type="AlphaFoldDB" id="A0A2U9IF28"/>
<feature type="transmembrane region" description="Helical" evidence="7">
    <location>
        <begin position="6"/>
        <end position="27"/>
    </location>
</feature>
<gene>
    <name evidence="9" type="ORF">DFR85_08650</name>
</gene>
<accession>A0A2U9IF28</accession>
<protein>
    <submittedName>
        <fullName evidence="9">Glycosyl transferase family 2</fullName>
    </submittedName>
</protein>